<dbReference type="GO" id="GO:0008276">
    <property type="term" value="F:protein methyltransferase activity"/>
    <property type="evidence" value="ECO:0007669"/>
    <property type="project" value="InterPro"/>
</dbReference>
<dbReference type="Proteomes" id="UP000197032">
    <property type="component" value="Unassembled WGS sequence"/>
</dbReference>
<dbReference type="UniPathway" id="UPA00148"/>
<keyword evidence="6" id="KW-0812">Transmembrane</keyword>
<comment type="pathway">
    <text evidence="1">Cofactor biosynthesis; adenosylcobalamin biosynthesis.</text>
</comment>
<dbReference type="GO" id="GO:0009236">
    <property type="term" value="P:cobalamin biosynthetic process"/>
    <property type="evidence" value="ECO:0007669"/>
    <property type="project" value="UniProtKB-UniPathway"/>
</dbReference>
<accession>A0A1Z5HQ80</accession>
<evidence type="ECO:0000256" key="6">
    <source>
        <dbReference type="SAM" id="Phobius"/>
    </source>
</evidence>
<dbReference type="InterPro" id="IPR025714">
    <property type="entry name" value="Methyltranfer_dom"/>
</dbReference>
<dbReference type="Pfam" id="PF13847">
    <property type="entry name" value="Methyltransf_31"/>
    <property type="match status" value="1"/>
</dbReference>
<evidence type="ECO:0000256" key="5">
    <source>
        <dbReference type="ARBA" id="ARBA00022691"/>
    </source>
</evidence>
<dbReference type="EMBL" id="BDGJ01000018">
    <property type="protein sequence ID" value="GAW91527.1"/>
    <property type="molecule type" value="Genomic_DNA"/>
</dbReference>
<dbReference type="Gene3D" id="3.40.50.150">
    <property type="entry name" value="Vaccinia Virus protein VP39"/>
    <property type="match status" value="1"/>
</dbReference>
<evidence type="ECO:0000256" key="2">
    <source>
        <dbReference type="ARBA" id="ARBA00022573"/>
    </source>
</evidence>
<dbReference type="NCBIfam" id="TIGR02469">
    <property type="entry name" value="CbiT"/>
    <property type="match status" value="1"/>
</dbReference>
<evidence type="ECO:0000313" key="8">
    <source>
        <dbReference type="EMBL" id="GAW91527.1"/>
    </source>
</evidence>
<dbReference type="PANTHER" id="PTHR43182:SF1">
    <property type="entry name" value="COBALT-PRECORRIN-7 C(5)-METHYLTRANSFERASE"/>
    <property type="match status" value="1"/>
</dbReference>
<keyword evidence="2" id="KW-0169">Cobalamin biosynthesis</keyword>
<comment type="caution">
    <text evidence="8">The sequence shown here is derived from an EMBL/GenBank/DDBJ whole genome shotgun (WGS) entry which is preliminary data.</text>
</comment>
<evidence type="ECO:0000259" key="7">
    <source>
        <dbReference type="Pfam" id="PF13847"/>
    </source>
</evidence>
<evidence type="ECO:0000313" key="9">
    <source>
        <dbReference type="Proteomes" id="UP000197032"/>
    </source>
</evidence>
<dbReference type="GO" id="GO:0032259">
    <property type="term" value="P:methylation"/>
    <property type="evidence" value="ECO:0007669"/>
    <property type="project" value="UniProtKB-KW"/>
</dbReference>
<dbReference type="PANTHER" id="PTHR43182">
    <property type="entry name" value="COBALT-PRECORRIN-6B C(15)-METHYLTRANSFERASE (DECARBOXYLATING)"/>
    <property type="match status" value="1"/>
</dbReference>
<keyword evidence="6" id="KW-1133">Transmembrane helix</keyword>
<evidence type="ECO:0000256" key="3">
    <source>
        <dbReference type="ARBA" id="ARBA00022603"/>
    </source>
</evidence>
<organism evidence="8 9">
    <name type="scientific">Calderihabitans maritimus</name>
    <dbReference type="NCBI Taxonomy" id="1246530"/>
    <lineage>
        <taxon>Bacteria</taxon>
        <taxon>Bacillati</taxon>
        <taxon>Bacillota</taxon>
        <taxon>Clostridia</taxon>
        <taxon>Neomoorellales</taxon>
        <taxon>Calderihabitantaceae</taxon>
        <taxon>Calderihabitans</taxon>
    </lineage>
</organism>
<dbReference type="CDD" id="cd02440">
    <property type="entry name" value="AdoMet_MTases"/>
    <property type="match status" value="1"/>
</dbReference>
<keyword evidence="3" id="KW-0489">Methyltransferase</keyword>
<dbReference type="SUPFAM" id="SSF53335">
    <property type="entry name" value="S-adenosyl-L-methionine-dependent methyltransferases"/>
    <property type="match status" value="1"/>
</dbReference>
<evidence type="ECO:0000256" key="4">
    <source>
        <dbReference type="ARBA" id="ARBA00022679"/>
    </source>
</evidence>
<gene>
    <name evidence="8" type="ORF">KKC1_06880</name>
</gene>
<dbReference type="InterPro" id="IPR014008">
    <property type="entry name" value="Cbl_synth_MTase_CbiT"/>
</dbReference>
<keyword evidence="9" id="KW-1185">Reference proteome</keyword>
<dbReference type="AlphaFoldDB" id="A0A1Z5HQ80"/>
<evidence type="ECO:0000256" key="1">
    <source>
        <dbReference type="ARBA" id="ARBA00004953"/>
    </source>
</evidence>
<proteinExistence type="predicted"/>
<feature type="transmembrane region" description="Helical" evidence="6">
    <location>
        <begin position="136"/>
        <end position="157"/>
    </location>
</feature>
<keyword evidence="5" id="KW-0949">S-adenosyl-L-methionine</keyword>
<dbReference type="InterPro" id="IPR029063">
    <property type="entry name" value="SAM-dependent_MTases_sf"/>
</dbReference>
<protein>
    <recommendedName>
        <fullName evidence="7">Methyltransferase domain-containing protein</fullName>
    </recommendedName>
</protein>
<sequence length="202" mass="22102">MMQDRRRKCTPGIKDEEFCRGQVPMTKEEIRVLLLSKACLEVDNTIYDVGAGTGSIAVEAALLARRGKIFAVEKEPEGINLIRRNAARFGVTNLEVVAGEAPDVLEPLPPADRIFLGGSGGNLNSILETCDRKLRAGGIIVISAVTLNTLLSAYQFLDSRGYRRQIVMVNVARLERLGGTEAFRGLNPVYIISGVKEEKGER</sequence>
<keyword evidence="6" id="KW-0472">Membrane</keyword>
<reference evidence="9" key="1">
    <citation type="journal article" date="2017" name="Appl. Environ. Microbiol.">
        <title>Genomic analysis of Calderihabitans maritimus KKC1, a thermophilic hydrogenogenic carboxydotrophic bacterium isolated from marine sediment.</title>
        <authorList>
            <person name="Omae K."/>
            <person name="Yoneda Y."/>
            <person name="Fukuyama Y."/>
            <person name="Yoshida T."/>
            <person name="Sako Y."/>
        </authorList>
    </citation>
    <scope>NUCLEOTIDE SEQUENCE [LARGE SCALE GENOMIC DNA]</scope>
    <source>
        <strain evidence="9">KKC1</strain>
    </source>
</reference>
<keyword evidence="4" id="KW-0808">Transferase</keyword>
<name>A0A1Z5HQ80_9FIRM</name>
<feature type="domain" description="Methyltransferase" evidence="7">
    <location>
        <begin position="44"/>
        <end position="146"/>
    </location>
</feature>
<dbReference type="InterPro" id="IPR050714">
    <property type="entry name" value="Cobalamin_biosynth_MTase"/>
</dbReference>